<dbReference type="Proteomes" id="UP000281738">
    <property type="component" value="Unassembled WGS sequence"/>
</dbReference>
<name>A0A3N2CP40_9ACTN</name>
<feature type="domain" description="N-acetyltransferase" evidence="6">
    <location>
        <begin position="24"/>
        <end position="173"/>
    </location>
</feature>
<dbReference type="Gene3D" id="3.30.1050.10">
    <property type="entry name" value="SCP2 sterol-binding domain"/>
    <property type="match status" value="1"/>
</dbReference>
<dbReference type="Pfam" id="PF17668">
    <property type="entry name" value="Acetyltransf_17"/>
    <property type="match status" value="1"/>
</dbReference>
<dbReference type="OrthoDB" id="8399956at2"/>
<dbReference type="InterPro" id="IPR000182">
    <property type="entry name" value="GNAT_dom"/>
</dbReference>
<dbReference type="InterPro" id="IPR036527">
    <property type="entry name" value="SCP2_sterol-bd_dom_sf"/>
</dbReference>
<dbReference type="GO" id="GO:0034069">
    <property type="term" value="F:aminoglycoside N-acetyltransferase activity"/>
    <property type="evidence" value="ECO:0007669"/>
    <property type="project" value="TreeGrafter"/>
</dbReference>
<feature type="active site" description="Proton donor" evidence="4">
    <location>
        <position position="143"/>
    </location>
</feature>
<sequence>MSPDPTVSPAAPGVVPPAPHLAEPSMDHVTAASFEDWMKAVARGFQEEHHPETLALDREVFEDDRSFGFRVGDRWVSTCGALTRELGVPGGFSVPTAAVTVVTVHPPYRRRGLLSAMMRHQLEDVARRGEPLAALWASESLIYGRFGYGPAVSRLQLRGRTRSLDFLPGVRTGGSVDELTREQFLTVVRPLHERLRRDRPGTMARPADHSWEFALFDQPFARDGATELRHVVHWSEAGEVDGFATYRFKEDQTATEPDSEVRINELWAEDPVAHATLWRYLLDLDLARRFRARNAPSDELLRLLVHDARAVGTEVLDALYVRVVDVAAALRARSYAAPLDVVIEVADDLLPANAGRWRVRTDGPAESTTVERTDDPADVALGVLELGTVYLGGVRLADLHRVGRVTEHTPGAVAAAGTAFSWHRAPWCPDFF</sequence>
<dbReference type="GO" id="GO:0030649">
    <property type="term" value="P:aminoglycoside antibiotic catabolic process"/>
    <property type="evidence" value="ECO:0007669"/>
    <property type="project" value="TreeGrafter"/>
</dbReference>
<comment type="caution">
    <text evidence="7">The sequence shown here is derived from an EMBL/GenBank/DDBJ whole genome shotgun (WGS) entry which is preliminary data.</text>
</comment>
<dbReference type="SUPFAM" id="SSF55729">
    <property type="entry name" value="Acyl-CoA N-acyltransferases (Nat)"/>
    <property type="match status" value="1"/>
</dbReference>
<gene>
    <name evidence="7" type="ORF">EDD33_0089</name>
</gene>
<dbReference type="SUPFAM" id="SSF55718">
    <property type="entry name" value="SCP-like"/>
    <property type="match status" value="1"/>
</dbReference>
<protein>
    <submittedName>
        <fullName evidence="7">Putative acetyltransferase</fullName>
    </submittedName>
</protein>
<keyword evidence="3 4" id="KW-0012">Acyltransferase</keyword>
<evidence type="ECO:0000259" key="6">
    <source>
        <dbReference type="PROSITE" id="PS51186"/>
    </source>
</evidence>
<feature type="binding site" evidence="4">
    <location>
        <begin position="110"/>
        <end position="115"/>
    </location>
    <ligand>
        <name>acetyl-CoA</name>
        <dbReference type="ChEBI" id="CHEBI:57288"/>
    </ligand>
</feature>
<dbReference type="PROSITE" id="PS51186">
    <property type="entry name" value="GNAT"/>
    <property type="match status" value="1"/>
</dbReference>
<evidence type="ECO:0000313" key="7">
    <source>
        <dbReference type="EMBL" id="ROR89272.1"/>
    </source>
</evidence>
<dbReference type="Pfam" id="PF13530">
    <property type="entry name" value="SCP2_2"/>
    <property type="match status" value="1"/>
</dbReference>
<dbReference type="PANTHER" id="PTHR37817:SF1">
    <property type="entry name" value="N-ACETYLTRANSFERASE EIS"/>
    <property type="match status" value="1"/>
</dbReference>
<feature type="region of interest" description="Disordered" evidence="5">
    <location>
        <begin position="1"/>
        <end position="23"/>
    </location>
</feature>
<dbReference type="Gene3D" id="3.40.630.30">
    <property type="match status" value="2"/>
</dbReference>
<dbReference type="InterPro" id="IPR016181">
    <property type="entry name" value="Acyl_CoA_acyltransferase"/>
</dbReference>
<feature type="compositionally biased region" description="Low complexity" evidence="5">
    <location>
        <begin position="1"/>
        <end position="13"/>
    </location>
</feature>
<keyword evidence="2 4" id="KW-0808">Transferase</keyword>
<reference evidence="7 8" key="1">
    <citation type="submission" date="2018-11" db="EMBL/GenBank/DDBJ databases">
        <title>Sequencing the genomes of 1000 actinobacteria strains.</title>
        <authorList>
            <person name="Klenk H.-P."/>
        </authorList>
    </citation>
    <scope>NUCLEOTIDE SEQUENCE [LARGE SCALE GENOMIC DNA]</scope>
    <source>
        <strain evidence="7 8">DSM 12652</strain>
    </source>
</reference>
<feature type="binding site" evidence="4">
    <location>
        <begin position="102"/>
        <end position="104"/>
    </location>
    <ligand>
        <name>acetyl-CoA</name>
        <dbReference type="ChEBI" id="CHEBI:57288"/>
    </ligand>
</feature>
<keyword evidence="8" id="KW-1185">Reference proteome</keyword>
<feature type="binding site" evidence="4">
    <location>
        <begin position="138"/>
        <end position="139"/>
    </location>
    <ligand>
        <name>acetyl-CoA</name>
        <dbReference type="ChEBI" id="CHEBI:57288"/>
    </ligand>
</feature>
<dbReference type="InterPro" id="IPR041380">
    <property type="entry name" value="Acetyltransf_17"/>
</dbReference>
<dbReference type="InterPro" id="IPR022902">
    <property type="entry name" value="NAcTrfase_Eis"/>
</dbReference>
<dbReference type="NCBIfam" id="NF002367">
    <property type="entry name" value="PRK01346.1-4"/>
    <property type="match status" value="1"/>
</dbReference>
<dbReference type="InterPro" id="IPR051554">
    <property type="entry name" value="Acetyltransferase_Eis"/>
</dbReference>
<evidence type="ECO:0000256" key="5">
    <source>
        <dbReference type="SAM" id="MobiDB-lite"/>
    </source>
</evidence>
<organism evidence="7 8">
    <name type="scientific">Nocardioides aurantiacus</name>
    <dbReference type="NCBI Taxonomy" id="86796"/>
    <lineage>
        <taxon>Bacteria</taxon>
        <taxon>Bacillati</taxon>
        <taxon>Actinomycetota</taxon>
        <taxon>Actinomycetes</taxon>
        <taxon>Propionibacteriales</taxon>
        <taxon>Nocardioidaceae</taxon>
        <taxon>Nocardioides</taxon>
    </lineage>
</organism>
<accession>A0A3N2CP40</accession>
<dbReference type="AlphaFoldDB" id="A0A3N2CP40"/>
<dbReference type="InterPro" id="IPR025559">
    <property type="entry name" value="Eis_dom"/>
</dbReference>
<proteinExistence type="inferred from homology"/>
<evidence type="ECO:0000256" key="3">
    <source>
        <dbReference type="ARBA" id="ARBA00023315"/>
    </source>
</evidence>
<dbReference type="RefSeq" id="WP_123388666.1">
    <property type="nucleotide sequence ID" value="NZ_RKHO01000001.1"/>
</dbReference>
<dbReference type="CDD" id="cd04301">
    <property type="entry name" value="NAT_SF"/>
    <property type="match status" value="1"/>
</dbReference>
<evidence type="ECO:0000256" key="2">
    <source>
        <dbReference type="ARBA" id="ARBA00022679"/>
    </source>
</evidence>
<evidence type="ECO:0000256" key="1">
    <source>
        <dbReference type="ARBA" id="ARBA00009213"/>
    </source>
</evidence>
<comment type="similarity">
    <text evidence="1 4">Belongs to the acetyltransferase Eis family.</text>
</comment>
<feature type="active site" description="Proton acceptor; via carboxylate" evidence="4">
    <location>
        <position position="432"/>
    </location>
</feature>
<evidence type="ECO:0000313" key="8">
    <source>
        <dbReference type="Proteomes" id="UP000281738"/>
    </source>
</evidence>
<dbReference type="PANTHER" id="PTHR37817">
    <property type="entry name" value="N-ACETYLTRANSFERASE EIS"/>
    <property type="match status" value="1"/>
</dbReference>
<evidence type="ECO:0000256" key="4">
    <source>
        <dbReference type="HAMAP-Rule" id="MF_01812"/>
    </source>
</evidence>
<comment type="subunit">
    <text evidence="4">Homohexamer; trimer of dimers.</text>
</comment>
<dbReference type="EMBL" id="RKHO01000001">
    <property type="protein sequence ID" value="ROR89272.1"/>
    <property type="molecule type" value="Genomic_DNA"/>
</dbReference>
<dbReference type="HAMAP" id="MF_01812">
    <property type="entry name" value="Eis"/>
    <property type="match status" value="1"/>
</dbReference>
<dbReference type="Pfam" id="PF13527">
    <property type="entry name" value="Acetyltransf_9"/>
    <property type="match status" value="1"/>
</dbReference>